<feature type="transmembrane region" description="Helical" evidence="8">
    <location>
        <begin position="381"/>
        <end position="399"/>
    </location>
</feature>
<evidence type="ECO:0000256" key="5">
    <source>
        <dbReference type="ARBA" id="ARBA00022989"/>
    </source>
</evidence>
<keyword evidence="3" id="KW-0813">Transport</keyword>
<feature type="transmembrane region" description="Helical" evidence="8">
    <location>
        <begin position="208"/>
        <end position="227"/>
    </location>
</feature>
<evidence type="ECO:0000256" key="4">
    <source>
        <dbReference type="ARBA" id="ARBA00022692"/>
    </source>
</evidence>
<evidence type="ECO:0000256" key="7">
    <source>
        <dbReference type="SAM" id="MobiDB-lite"/>
    </source>
</evidence>
<dbReference type="GO" id="GO:0016020">
    <property type="term" value="C:membrane"/>
    <property type="evidence" value="ECO:0007669"/>
    <property type="project" value="TreeGrafter"/>
</dbReference>
<dbReference type="InterPro" id="IPR036259">
    <property type="entry name" value="MFS_trans_sf"/>
</dbReference>
<accession>A0A8H5ESS5</accession>
<dbReference type="GO" id="GO:0012505">
    <property type="term" value="C:endomembrane system"/>
    <property type="evidence" value="ECO:0007669"/>
    <property type="project" value="UniProtKB-SubCell"/>
</dbReference>
<comment type="subcellular location">
    <subcellularLocation>
        <location evidence="1">Endomembrane system</location>
        <topology evidence="1">Multi-pass membrane protein</topology>
    </subcellularLocation>
</comment>
<dbReference type="Proteomes" id="UP000567179">
    <property type="component" value="Unassembled WGS sequence"/>
</dbReference>
<dbReference type="InterPro" id="IPR051788">
    <property type="entry name" value="MFS_Transporter"/>
</dbReference>
<feature type="transmembrane region" description="Helical" evidence="8">
    <location>
        <begin position="294"/>
        <end position="318"/>
    </location>
</feature>
<feature type="compositionally biased region" description="Polar residues" evidence="7">
    <location>
        <begin position="48"/>
        <end position="65"/>
    </location>
</feature>
<evidence type="ECO:0000256" key="1">
    <source>
        <dbReference type="ARBA" id="ARBA00004127"/>
    </source>
</evidence>
<comment type="caution">
    <text evidence="10">The sequence shown here is derived from an EMBL/GenBank/DDBJ whole genome shotgun (WGS) entry which is preliminary data.</text>
</comment>
<dbReference type="PANTHER" id="PTHR23514">
    <property type="entry name" value="BYPASS OF STOP CODON PROTEIN 6"/>
    <property type="match status" value="1"/>
</dbReference>
<evidence type="ECO:0000256" key="3">
    <source>
        <dbReference type="ARBA" id="ARBA00022448"/>
    </source>
</evidence>
<feature type="region of interest" description="Disordered" evidence="7">
    <location>
        <begin position="1"/>
        <end position="67"/>
    </location>
</feature>
<dbReference type="AlphaFoldDB" id="A0A8H5ESS5"/>
<feature type="transmembrane region" description="Helical" evidence="8">
    <location>
        <begin position="357"/>
        <end position="375"/>
    </location>
</feature>
<dbReference type="FunFam" id="1.20.1250.20:FF:000286">
    <property type="entry name" value="MFS efflux transporter"/>
    <property type="match status" value="1"/>
</dbReference>
<dbReference type="Gene3D" id="1.20.1250.20">
    <property type="entry name" value="MFS general substrate transporter like domains"/>
    <property type="match status" value="2"/>
</dbReference>
<dbReference type="PROSITE" id="PS50850">
    <property type="entry name" value="MFS"/>
    <property type="match status" value="1"/>
</dbReference>
<dbReference type="EMBL" id="JAACJJ010000057">
    <property type="protein sequence ID" value="KAF5311095.1"/>
    <property type="molecule type" value="Genomic_DNA"/>
</dbReference>
<keyword evidence="11" id="KW-1185">Reference proteome</keyword>
<keyword evidence="5 8" id="KW-1133">Transmembrane helix</keyword>
<evidence type="ECO:0000313" key="11">
    <source>
        <dbReference type="Proteomes" id="UP000567179"/>
    </source>
</evidence>
<feature type="transmembrane region" description="Helical" evidence="8">
    <location>
        <begin position="233"/>
        <end position="255"/>
    </location>
</feature>
<sequence>MATTQTSTIAMEMENIDRRKSEDAEAEEANGSLGTRKRNSENGVDLPYTSTNTTSIGENGNSNGHARSKKSFTKAQILIGRVQFTTLCWTLALAGWNDGTTGPLLPRIQEVYGVNFAVVSLIFIFNCIGFIGGAFSNIFLTNRLGFGKIIVLGSLFQLSASCIQAAAPPFPAFILGYFLNGFGGALQDAQANGFVATLSRNAEVKMGVIHAAYGIGAFASPLAATHFAQQKRWSFHFLLSLSIAAVNTIALISVFRLKTQDVCLHDAGEIIPEKSAENEKGLFGKVLKTKAVHFLAFFILVYVGVEVTIGGWIVTYIIDVRGGGPSSGYISSGFFGGLTMGRVVLLWVNKKVGERRVLFIYAILSIALELVIWFVPSLVGNAIAVSIIGVLLGPMYPIAMNQASRILPRWILTGSIGWIAGFGQAGSAILPFITGAIAQNHGIKSLQPLLVAMMAVMTGLWAVVPNHPEKNE</sequence>
<comment type="similarity">
    <text evidence="2">Belongs to the major facilitator superfamily.</text>
</comment>
<evidence type="ECO:0000256" key="2">
    <source>
        <dbReference type="ARBA" id="ARBA00008335"/>
    </source>
</evidence>
<dbReference type="Pfam" id="PF07690">
    <property type="entry name" value="MFS_1"/>
    <property type="match status" value="1"/>
</dbReference>
<organism evidence="10 11">
    <name type="scientific">Psilocybe cf. subviscida</name>
    <dbReference type="NCBI Taxonomy" id="2480587"/>
    <lineage>
        <taxon>Eukaryota</taxon>
        <taxon>Fungi</taxon>
        <taxon>Dikarya</taxon>
        <taxon>Basidiomycota</taxon>
        <taxon>Agaricomycotina</taxon>
        <taxon>Agaricomycetes</taxon>
        <taxon>Agaricomycetidae</taxon>
        <taxon>Agaricales</taxon>
        <taxon>Agaricineae</taxon>
        <taxon>Strophariaceae</taxon>
        <taxon>Psilocybe</taxon>
    </lineage>
</organism>
<gene>
    <name evidence="10" type="ORF">D9619_008162</name>
</gene>
<evidence type="ECO:0000256" key="6">
    <source>
        <dbReference type="ARBA" id="ARBA00023136"/>
    </source>
</evidence>
<feature type="transmembrane region" description="Helical" evidence="8">
    <location>
        <begin position="445"/>
        <end position="464"/>
    </location>
</feature>
<feature type="domain" description="Major facilitator superfamily (MFS) profile" evidence="9">
    <location>
        <begin position="83"/>
        <end position="471"/>
    </location>
</feature>
<protein>
    <recommendedName>
        <fullName evidence="9">Major facilitator superfamily (MFS) profile domain-containing protein</fullName>
    </recommendedName>
</protein>
<dbReference type="InterPro" id="IPR011701">
    <property type="entry name" value="MFS"/>
</dbReference>
<proteinExistence type="inferred from homology"/>
<feature type="transmembrane region" description="Helical" evidence="8">
    <location>
        <begin position="411"/>
        <end position="433"/>
    </location>
</feature>
<feature type="transmembrane region" description="Helical" evidence="8">
    <location>
        <begin position="330"/>
        <end position="348"/>
    </location>
</feature>
<name>A0A8H5ESS5_9AGAR</name>
<reference evidence="10 11" key="1">
    <citation type="journal article" date="2020" name="ISME J.">
        <title>Uncovering the hidden diversity of litter-decomposition mechanisms in mushroom-forming fungi.</title>
        <authorList>
            <person name="Floudas D."/>
            <person name="Bentzer J."/>
            <person name="Ahren D."/>
            <person name="Johansson T."/>
            <person name="Persson P."/>
            <person name="Tunlid A."/>
        </authorList>
    </citation>
    <scope>NUCLEOTIDE SEQUENCE [LARGE SCALE GENOMIC DNA]</scope>
    <source>
        <strain evidence="10 11">CBS 101986</strain>
    </source>
</reference>
<feature type="transmembrane region" description="Helical" evidence="8">
    <location>
        <begin position="116"/>
        <end position="140"/>
    </location>
</feature>
<evidence type="ECO:0000313" key="10">
    <source>
        <dbReference type="EMBL" id="KAF5311095.1"/>
    </source>
</evidence>
<keyword evidence="6 8" id="KW-0472">Membrane</keyword>
<keyword evidence="4 8" id="KW-0812">Transmembrane</keyword>
<feature type="transmembrane region" description="Helical" evidence="8">
    <location>
        <begin position="77"/>
        <end position="96"/>
    </location>
</feature>
<evidence type="ECO:0000256" key="8">
    <source>
        <dbReference type="SAM" id="Phobius"/>
    </source>
</evidence>
<dbReference type="PANTHER" id="PTHR23514:SF3">
    <property type="entry name" value="BYPASS OF STOP CODON PROTEIN 6"/>
    <property type="match status" value="1"/>
</dbReference>
<dbReference type="InterPro" id="IPR020846">
    <property type="entry name" value="MFS_dom"/>
</dbReference>
<evidence type="ECO:0000259" key="9">
    <source>
        <dbReference type="PROSITE" id="PS50850"/>
    </source>
</evidence>
<dbReference type="SUPFAM" id="SSF103473">
    <property type="entry name" value="MFS general substrate transporter"/>
    <property type="match status" value="1"/>
</dbReference>
<dbReference type="OrthoDB" id="413079at2759"/>
<dbReference type="GO" id="GO:0022857">
    <property type="term" value="F:transmembrane transporter activity"/>
    <property type="evidence" value="ECO:0007669"/>
    <property type="project" value="InterPro"/>
</dbReference>